<dbReference type="AlphaFoldDB" id="L8GVY2"/>
<dbReference type="RefSeq" id="XP_004339402.1">
    <property type="nucleotide sequence ID" value="XM_004339354.1"/>
</dbReference>
<dbReference type="KEGG" id="acan:ACA1_061270"/>
<accession>L8GVY2</accession>
<dbReference type="VEuPathDB" id="AmoebaDB:ACA1_061270"/>
<evidence type="ECO:0000313" key="1">
    <source>
        <dbReference type="EMBL" id="ELR17389.1"/>
    </source>
</evidence>
<organism evidence="1 2">
    <name type="scientific">Acanthamoeba castellanii (strain ATCC 30010 / Neff)</name>
    <dbReference type="NCBI Taxonomy" id="1257118"/>
    <lineage>
        <taxon>Eukaryota</taxon>
        <taxon>Amoebozoa</taxon>
        <taxon>Discosea</taxon>
        <taxon>Longamoebia</taxon>
        <taxon>Centramoebida</taxon>
        <taxon>Acanthamoebidae</taxon>
        <taxon>Acanthamoeba</taxon>
    </lineage>
</organism>
<evidence type="ECO:0000313" key="2">
    <source>
        <dbReference type="Proteomes" id="UP000011083"/>
    </source>
</evidence>
<name>L8GVY2_ACACF</name>
<sequence length="223" mass="25786">MPPNPTSLPATAVSPVRLCSSAATYATDSAYETTHVPVSSCHHDFGFGSCCGLLLLPRLQLRLRLRLRLRSRPARARRFLALLRLRLRLLLRLDRRLSLRGLLRCLRVSRLRDRDLDLDLDHERERLVMRLLVRCLRLGGLRDDEGDDDDDDDDAELDRLLLRDRLAQFGERERERDLDLALLVTGVRERLRRERLYTGLRLRECGATHSGVGMSRKKRIICS</sequence>
<gene>
    <name evidence="1" type="ORF">ACA1_061270</name>
</gene>
<proteinExistence type="predicted"/>
<reference evidence="1 2" key="1">
    <citation type="journal article" date="2013" name="Genome Biol.">
        <title>Genome of Acanthamoeba castellanii highlights extensive lateral gene transfer and early evolution of tyrosine kinase signaling.</title>
        <authorList>
            <person name="Clarke M."/>
            <person name="Lohan A.J."/>
            <person name="Liu B."/>
            <person name="Lagkouvardos I."/>
            <person name="Roy S."/>
            <person name="Zafar N."/>
            <person name="Bertelli C."/>
            <person name="Schilde C."/>
            <person name="Kianianmomeni A."/>
            <person name="Burglin T.R."/>
            <person name="Frech C."/>
            <person name="Turcotte B."/>
            <person name="Kopec K.O."/>
            <person name="Synnott J.M."/>
            <person name="Choo C."/>
            <person name="Paponov I."/>
            <person name="Finkler A."/>
            <person name="Soon Heng Tan C."/>
            <person name="Hutchins A.P."/>
            <person name="Weinmeier T."/>
            <person name="Rattei T."/>
            <person name="Chu J.S."/>
            <person name="Gimenez G."/>
            <person name="Irimia M."/>
            <person name="Rigden D.J."/>
            <person name="Fitzpatrick D.A."/>
            <person name="Lorenzo-Morales J."/>
            <person name="Bateman A."/>
            <person name="Chiu C.H."/>
            <person name="Tang P."/>
            <person name="Hegemann P."/>
            <person name="Fromm H."/>
            <person name="Raoult D."/>
            <person name="Greub G."/>
            <person name="Miranda-Saavedra D."/>
            <person name="Chen N."/>
            <person name="Nash P."/>
            <person name="Ginger M.L."/>
            <person name="Horn M."/>
            <person name="Schaap P."/>
            <person name="Caler L."/>
            <person name="Loftus B."/>
        </authorList>
    </citation>
    <scope>NUCLEOTIDE SEQUENCE [LARGE SCALE GENOMIC DNA]</scope>
    <source>
        <strain evidence="1 2">Neff</strain>
    </source>
</reference>
<dbReference type="EMBL" id="KB007974">
    <property type="protein sequence ID" value="ELR17389.1"/>
    <property type="molecule type" value="Genomic_DNA"/>
</dbReference>
<protein>
    <submittedName>
        <fullName evidence="1">Uncharacterized protein</fullName>
    </submittedName>
</protein>
<keyword evidence="2" id="KW-1185">Reference proteome</keyword>
<dbReference type="GeneID" id="14917963"/>
<dbReference type="Proteomes" id="UP000011083">
    <property type="component" value="Unassembled WGS sequence"/>
</dbReference>